<comment type="caution">
    <text evidence="8">The sequence shown here is derived from an EMBL/GenBank/DDBJ whole genome shotgun (WGS) entry which is preliminary data.</text>
</comment>
<feature type="transmembrane region" description="Helical" evidence="6">
    <location>
        <begin position="703"/>
        <end position="727"/>
    </location>
</feature>
<dbReference type="InterPro" id="IPR005829">
    <property type="entry name" value="Sugar_transporter_CS"/>
</dbReference>
<evidence type="ECO:0000256" key="4">
    <source>
        <dbReference type="ARBA" id="ARBA00023136"/>
    </source>
</evidence>
<dbReference type="InterPro" id="IPR036259">
    <property type="entry name" value="MFS_trans_sf"/>
</dbReference>
<reference evidence="8 9" key="1">
    <citation type="journal article" date="2022" name="Allergy">
        <title>Genome assembly and annotation of Periplaneta americana reveal a comprehensive cockroach allergen profile.</title>
        <authorList>
            <person name="Wang L."/>
            <person name="Xiong Q."/>
            <person name="Saelim N."/>
            <person name="Wang L."/>
            <person name="Nong W."/>
            <person name="Wan A.T."/>
            <person name="Shi M."/>
            <person name="Liu X."/>
            <person name="Cao Q."/>
            <person name="Hui J.H.L."/>
            <person name="Sookrung N."/>
            <person name="Leung T.F."/>
            <person name="Tungtrongchitr A."/>
            <person name="Tsui S.K.W."/>
        </authorList>
    </citation>
    <scope>NUCLEOTIDE SEQUENCE [LARGE SCALE GENOMIC DNA]</scope>
    <source>
        <strain evidence="8">PWHHKU_190912</strain>
    </source>
</reference>
<keyword evidence="3 6" id="KW-1133">Transmembrane helix</keyword>
<gene>
    <name evidence="8" type="ORF">ANN_20898</name>
</gene>
<feature type="transmembrane region" description="Helical" evidence="6">
    <location>
        <begin position="634"/>
        <end position="655"/>
    </location>
</feature>
<feature type="transmembrane region" description="Helical" evidence="6">
    <location>
        <begin position="484"/>
        <end position="506"/>
    </location>
</feature>
<proteinExistence type="predicted"/>
<keyword evidence="9" id="KW-1185">Reference proteome</keyword>
<evidence type="ECO:0000256" key="2">
    <source>
        <dbReference type="ARBA" id="ARBA00022692"/>
    </source>
</evidence>
<feature type="region of interest" description="Disordered" evidence="5">
    <location>
        <begin position="198"/>
        <end position="217"/>
    </location>
</feature>
<dbReference type="Pfam" id="PF00083">
    <property type="entry name" value="Sugar_tr"/>
    <property type="match status" value="2"/>
</dbReference>
<dbReference type="InterPro" id="IPR020846">
    <property type="entry name" value="MFS_dom"/>
</dbReference>
<evidence type="ECO:0000313" key="8">
    <source>
        <dbReference type="EMBL" id="KAJ4432280.1"/>
    </source>
</evidence>
<dbReference type="SUPFAM" id="SSF103473">
    <property type="entry name" value="MFS general substrate transporter"/>
    <property type="match status" value="2"/>
</dbReference>
<comment type="subcellular location">
    <subcellularLocation>
        <location evidence="1">Membrane</location>
        <topology evidence="1">Multi-pass membrane protein</topology>
    </subcellularLocation>
</comment>
<dbReference type="PROSITE" id="PS00217">
    <property type="entry name" value="SUGAR_TRANSPORT_2"/>
    <property type="match status" value="1"/>
</dbReference>
<sequence length="792" mass="88500">MDVTKFGVDWKANRKAWMTRERMTEWLEQLDGKMMRQNRKVLLFLDIKLNNVKVMFFPPNVTSLSQPLDQGVIQNFKVKYRQLVLKHIVSRLDEDGTSLQSLTKELNVFQAICWITNAWKQVSTTTIQSCFRKAGFPAGNGEMNVESDISDEMNTTQNLINSAGYTIGVNDYVCIDLDILTECSSEDAKMILQSIQENENGDDDNHDSDDDDDDGGDVEIVNNSDVPPIMSYSEALDSSIGFISTLLGCLTCGPLLDRMGRRRTLLLVNFPFVIGWLLMWVAPKPAPIALLYFARLLNGLGGGMISIPGNIYIAEMSTSSMRCMLVTWPSLAISVGIILVYALGLIITEWRYIAAISTFVPIITTVSIYFYVRESPIWLLARGRVEEAEESFKWIREVDKDDEIPKDLVDEFERIIEKSSTMRGRVDNESVDEPGVDMPLYQSSEPCYGIRQVPIATQTQDKVSESVSSPYSTLLRSDVWKPLVILNLYFFFMQFSGVPVLISYAVNIMMSEGVSLEPYLATLLLGIVKLIFEIGAGFVQNRPHIDVSLTCEHDPKLQEYCVCPQNMPQFDSEGIPNQAPEMNKPMILNGPTSRNREGSDQVSVEAKQLGHLYLSIDQETFDPSTGEPFGRRPLSIASGMGMAACMVGLGLHHQMFTNTEDAEETGLMSWVPLLLIFAYVTSAAVGFFLIPWAMLGEVYPTKVAGLACGITTCLGNFFGFASIKLFPTIVVLLGGSANGNSINSTEGVFYFYGGVTAFAVLFIYIYLPETFRRTLQEISDDFTRPSRRLNFI</sequence>
<keyword evidence="4 6" id="KW-0472">Membrane</keyword>
<dbReference type="Gene3D" id="1.20.1250.20">
    <property type="entry name" value="MFS general substrate transporter like domains"/>
    <property type="match status" value="2"/>
</dbReference>
<feature type="transmembrane region" description="Helical" evidence="6">
    <location>
        <begin position="667"/>
        <end position="691"/>
    </location>
</feature>
<evidence type="ECO:0000256" key="6">
    <source>
        <dbReference type="SAM" id="Phobius"/>
    </source>
</evidence>
<keyword evidence="2 6" id="KW-0812">Transmembrane</keyword>
<feature type="transmembrane region" description="Helical" evidence="6">
    <location>
        <begin position="264"/>
        <end position="282"/>
    </location>
</feature>
<evidence type="ECO:0000256" key="3">
    <source>
        <dbReference type="ARBA" id="ARBA00022989"/>
    </source>
</evidence>
<evidence type="ECO:0000256" key="1">
    <source>
        <dbReference type="ARBA" id="ARBA00004141"/>
    </source>
</evidence>
<dbReference type="PANTHER" id="PTHR48021:SF1">
    <property type="entry name" value="GH07001P-RELATED"/>
    <property type="match status" value="1"/>
</dbReference>
<organism evidence="8 9">
    <name type="scientific">Periplaneta americana</name>
    <name type="common">American cockroach</name>
    <name type="synonym">Blatta americana</name>
    <dbReference type="NCBI Taxonomy" id="6978"/>
    <lineage>
        <taxon>Eukaryota</taxon>
        <taxon>Metazoa</taxon>
        <taxon>Ecdysozoa</taxon>
        <taxon>Arthropoda</taxon>
        <taxon>Hexapoda</taxon>
        <taxon>Insecta</taxon>
        <taxon>Pterygota</taxon>
        <taxon>Neoptera</taxon>
        <taxon>Polyneoptera</taxon>
        <taxon>Dictyoptera</taxon>
        <taxon>Blattodea</taxon>
        <taxon>Blattoidea</taxon>
        <taxon>Blattidae</taxon>
        <taxon>Blattinae</taxon>
        <taxon>Periplaneta</taxon>
    </lineage>
</organism>
<dbReference type="Proteomes" id="UP001148838">
    <property type="component" value="Unassembled WGS sequence"/>
</dbReference>
<feature type="transmembrane region" description="Helical" evidence="6">
    <location>
        <begin position="352"/>
        <end position="372"/>
    </location>
</feature>
<feature type="transmembrane region" description="Helical" evidence="6">
    <location>
        <begin position="518"/>
        <end position="539"/>
    </location>
</feature>
<feature type="transmembrane region" description="Helical" evidence="6">
    <location>
        <begin position="747"/>
        <end position="767"/>
    </location>
</feature>
<dbReference type="InterPro" id="IPR004875">
    <property type="entry name" value="DDE_SF_endonuclease_dom"/>
</dbReference>
<dbReference type="EMBL" id="JAJSOF020000029">
    <property type="protein sequence ID" value="KAJ4432280.1"/>
    <property type="molecule type" value="Genomic_DNA"/>
</dbReference>
<dbReference type="InterPro" id="IPR005828">
    <property type="entry name" value="MFS_sugar_transport-like"/>
</dbReference>
<feature type="transmembrane region" description="Helical" evidence="6">
    <location>
        <begin position="325"/>
        <end position="346"/>
    </location>
</feature>
<feature type="domain" description="Major facilitator superfamily (MFS) profile" evidence="7">
    <location>
        <begin position="157"/>
        <end position="771"/>
    </location>
</feature>
<feature type="transmembrane region" description="Helical" evidence="6">
    <location>
        <begin position="288"/>
        <end position="313"/>
    </location>
</feature>
<dbReference type="PROSITE" id="PS50850">
    <property type="entry name" value="MFS"/>
    <property type="match status" value="1"/>
</dbReference>
<accession>A0ABQ8SE12</accession>
<feature type="compositionally biased region" description="Acidic residues" evidence="5">
    <location>
        <begin position="199"/>
        <end position="217"/>
    </location>
</feature>
<evidence type="ECO:0000313" key="9">
    <source>
        <dbReference type="Proteomes" id="UP001148838"/>
    </source>
</evidence>
<protein>
    <recommendedName>
        <fullName evidence="7">Major facilitator superfamily (MFS) profile domain-containing protein</fullName>
    </recommendedName>
</protein>
<evidence type="ECO:0000259" key="7">
    <source>
        <dbReference type="PROSITE" id="PS50850"/>
    </source>
</evidence>
<dbReference type="PANTHER" id="PTHR48021">
    <property type="match status" value="1"/>
</dbReference>
<name>A0ABQ8SE12_PERAM</name>
<dbReference type="Pfam" id="PF03184">
    <property type="entry name" value="DDE_1"/>
    <property type="match status" value="1"/>
</dbReference>
<dbReference type="InterPro" id="IPR050549">
    <property type="entry name" value="MFS_Trehalose_Transporter"/>
</dbReference>
<evidence type="ECO:0000256" key="5">
    <source>
        <dbReference type="SAM" id="MobiDB-lite"/>
    </source>
</evidence>